<dbReference type="InterPro" id="IPR038242">
    <property type="entry name" value="Cmr2_N"/>
</dbReference>
<dbReference type="Pfam" id="PF12469">
    <property type="entry name" value="Cmr2_N"/>
    <property type="match status" value="1"/>
</dbReference>
<organism evidence="6 7">
    <name type="scientific">Aphanizomenon flos-aquae WA102</name>
    <dbReference type="NCBI Taxonomy" id="1710896"/>
    <lineage>
        <taxon>Bacteria</taxon>
        <taxon>Bacillati</taxon>
        <taxon>Cyanobacteriota</taxon>
        <taxon>Cyanophyceae</taxon>
        <taxon>Nostocales</taxon>
        <taxon>Aphanizomenonaceae</taxon>
        <taxon>Aphanizomenon</taxon>
    </lineage>
</organism>
<evidence type="ECO:0000256" key="3">
    <source>
        <dbReference type="SAM" id="Coils"/>
    </source>
</evidence>
<feature type="domain" description="Cas10/Cmr2 second palm" evidence="5">
    <location>
        <begin position="702"/>
        <end position="874"/>
    </location>
</feature>
<evidence type="ECO:0000313" key="6">
    <source>
        <dbReference type="EMBL" id="OBQ45377.1"/>
    </source>
</evidence>
<feature type="domain" description="CRISPR-associated protein Cmr2 N-terminal" evidence="4">
    <location>
        <begin position="224"/>
        <end position="350"/>
    </location>
</feature>
<dbReference type="GO" id="GO:0000166">
    <property type="term" value="F:nucleotide binding"/>
    <property type="evidence" value="ECO:0007669"/>
    <property type="project" value="UniProtKB-KW"/>
</dbReference>
<keyword evidence="3" id="KW-0175">Coiled coil</keyword>
<protein>
    <submittedName>
        <fullName evidence="6">CRISPR-associated protein Crm2</fullName>
    </submittedName>
</protein>
<accession>A0A1B7X7R7</accession>
<comment type="caution">
    <text evidence="6">The sequence shown here is derived from an EMBL/GenBank/DDBJ whole genome shotgun (WGS) entry which is preliminary data.</text>
</comment>
<dbReference type="InterPro" id="IPR013407">
    <property type="entry name" value="CRISPR-assoc_prot_Cmr2"/>
</dbReference>
<dbReference type="InterPro" id="IPR054767">
    <property type="entry name" value="Cas10-Cmr2_palm2"/>
</dbReference>
<evidence type="ECO:0000256" key="1">
    <source>
        <dbReference type="ARBA" id="ARBA00022741"/>
    </source>
</evidence>
<keyword evidence="2" id="KW-0051">Antiviral defense</keyword>
<dbReference type="EMBL" id="LJOW01000004">
    <property type="protein sequence ID" value="OBQ45377.1"/>
    <property type="molecule type" value="Genomic_DNA"/>
</dbReference>
<dbReference type="AlphaFoldDB" id="A0A1B7X7R7"/>
<dbReference type="InterPro" id="IPR024615">
    <property type="entry name" value="CRISPR-assoc_Cmr2_N"/>
</dbReference>
<name>A0A1B7X7R7_APHFL</name>
<dbReference type="Pfam" id="PF22335">
    <property type="entry name" value="Cas10-Cmr2_palm2"/>
    <property type="match status" value="1"/>
</dbReference>
<dbReference type="NCBIfam" id="TIGR02577">
    <property type="entry name" value="cas_TM1794_Cmr2"/>
    <property type="match status" value="1"/>
</dbReference>
<dbReference type="Gene3D" id="3.30.70.2220">
    <property type="entry name" value="CRISPR-Cas system, Cmr2 subunit, D1 domain, cysteine cluster"/>
    <property type="match status" value="1"/>
</dbReference>
<keyword evidence="1" id="KW-0547">Nucleotide-binding</keyword>
<dbReference type="InterPro" id="IPR043128">
    <property type="entry name" value="Rev_trsase/Diguanyl_cyclase"/>
</dbReference>
<evidence type="ECO:0000259" key="5">
    <source>
        <dbReference type="Pfam" id="PF22335"/>
    </source>
</evidence>
<dbReference type="PATRIC" id="fig|1710896.3.peg.5329"/>
<reference evidence="6 7" key="1">
    <citation type="submission" date="2015-09" db="EMBL/GenBank/DDBJ databases">
        <title>Aphanizomenon flos-aquae WA102.</title>
        <authorList>
            <person name="Driscoll C."/>
        </authorList>
    </citation>
    <scope>NUCLEOTIDE SEQUENCE [LARGE SCALE GENOMIC DNA]</scope>
    <source>
        <strain evidence="6">WA102</strain>
    </source>
</reference>
<feature type="coiled-coil region" evidence="3">
    <location>
        <begin position="646"/>
        <end position="673"/>
    </location>
</feature>
<gene>
    <name evidence="6" type="ORF">AN484_02060</name>
</gene>
<dbReference type="GO" id="GO:0051607">
    <property type="term" value="P:defense response to virus"/>
    <property type="evidence" value="ECO:0007669"/>
    <property type="project" value="UniProtKB-KW"/>
</dbReference>
<evidence type="ECO:0000256" key="2">
    <source>
        <dbReference type="ARBA" id="ARBA00023118"/>
    </source>
</evidence>
<proteinExistence type="predicted"/>
<evidence type="ECO:0000259" key="4">
    <source>
        <dbReference type="Pfam" id="PF12469"/>
    </source>
</evidence>
<dbReference type="Gene3D" id="3.30.70.270">
    <property type="match status" value="1"/>
</dbReference>
<sequence length="1049" mass="120599">MSEEYWRAKIWGLLHDPVLKALHNNSGRGKNSFYKQLEVMKPWVETGKTPDQSGGKVLENILLADYIASASDRSAIGSVTASINYAPGKNREKGLEITHLLSGAKQEFKIKLHTELIESKRQEYLEKKEGELLAEIDNYLRTDIKNIKHLFWWLWRCLPQATCDLFDKDNSLMLMPAETRLPDASIWSHLSMTSALAGALAGYDLTAAQIQRWQGNDDLSHPYLAVFSFSPVQELIKSSRKMRDFWAGSWLLHYLSAKVCWKLANQYGPDTLLYPSLYQQPLIDHWLLQEIEKLKKEEKIDFDFSKWVKPPLPESLLTAGFPNVISLILPQDKVQAAMQTAQQTLLEEWLIIGDLVFKELHDKRHWMRELKPNHNSWQGWLKSQWQFYWTALPIGKGKQFKTAAIPENVDDQLQNWLNQQNQAYNVSEKQKLFQSQELKFLRDAYDKRLEEQHRKFSVNVGSWWGYIFDATRASLASVKNARNWELPTAFGPRSTISGIGPVVSSGKDGKDWITEGDTKESWEKHDAGFFDGTEQLNATEVVKRCLHEILPDLLGIKKEDIAASYPDLTSGIAGYLRVNQTKQQENFDYACEAIIKAFPSTKAIIDQMYKKWGIPWIDRDSSDSQKYHCRLLNAGWLVEDLQTPELNILQRQLEKAKEENKEEIRKQIIAKKRDYREDIQKIITESYPKNNPSDWYVLAAGDGDSMSEWLKGIKLKNYGDYIPSELSVNLESFPEFLAIQKRMGPSTHSALSRALLDFSNQLVPYLTQNRYAGRLIYGGGDDVLAYTNLWEWDKWLWDIRQCFKGAKDPREEFSNKGDYWKFKGKSDQLVDRPLFTMGSEATISFGIVIAHHSVPLAIALESLWEAEDAAKKHEYHHSCLIPTEKHDTKVCFNKKDAVQVRVLYGNGNTLKSTAKFDVFSEWQQLITNDLESAIFEQAASLWSQHPAPSLEAIVPWTKAFCDRRDQFQNDENSTLKTKFQKQLADFLTALFITSLTVGDKSNRRLEIASTQTKPTSVGYSESLDNEIQSWLKLAAFVKRNRDIKVRGEN</sequence>
<evidence type="ECO:0000313" key="7">
    <source>
        <dbReference type="Proteomes" id="UP000092093"/>
    </source>
</evidence>
<dbReference type="Proteomes" id="UP000092093">
    <property type="component" value="Unassembled WGS sequence"/>
</dbReference>